<keyword evidence="9" id="KW-0460">Magnesium</keyword>
<evidence type="ECO:0000256" key="5">
    <source>
        <dbReference type="ARBA" id="ARBA00022822"/>
    </source>
</evidence>
<keyword evidence="4 9" id="KW-0808">Transferase</keyword>
<dbReference type="EMBL" id="RKRE01000003">
    <property type="protein sequence ID" value="RPF43012.1"/>
    <property type="molecule type" value="Genomic_DNA"/>
</dbReference>
<dbReference type="InterPro" id="IPR000312">
    <property type="entry name" value="Glycosyl_Trfase_fam3"/>
</dbReference>
<evidence type="ECO:0000256" key="3">
    <source>
        <dbReference type="ARBA" id="ARBA00022676"/>
    </source>
</evidence>
<comment type="caution">
    <text evidence="9">Lacks conserved residue(s) required for the propagation of feature annotation.</text>
</comment>
<dbReference type="GO" id="GO:0000162">
    <property type="term" value="P:L-tryptophan biosynthetic process"/>
    <property type="evidence" value="ECO:0007669"/>
    <property type="project" value="UniProtKB-UniRule"/>
</dbReference>
<accession>A0A3N5B2S4</accession>
<comment type="similarity">
    <text evidence="8">In the C-terminal section; belongs to the anthranilate phosphoribosyltransferase family.</text>
</comment>
<evidence type="ECO:0000259" key="10">
    <source>
        <dbReference type="Pfam" id="PF00591"/>
    </source>
</evidence>
<feature type="binding site" evidence="9">
    <location>
        <position position="228"/>
    </location>
    <ligand>
        <name>Mg(2+)</name>
        <dbReference type="ChEBI" id="CHEBI:18420"/>
        <label>2</label>
    </ligand>
</feature>
<dbReference type="InterPro" id="IPR017459">
    <property type="entry name" value="Glycosyl_Trfase_fam3_N_dom"/>
</dbReference>
<evidence type="ECO:0000313" key="12">
    <source>
        <dbReference type="EMBL" id="RPF43012.1"/>
    </source>
</evidence>
<keyword evidence="3 9" id="KW-0328">Glycosyltransferase</keyword>
<name>A0A3N5B2S4_9THEO</name>
<evidence type="ECO:0000256" key="2">
    <source>
        <dbReference type="ARBA" id="ARBA00022605"/>
    </source>
</evidence>
<dbReference type="InterPro" id="IPR036320">
    <property type="entry name" value="Glycosyl_Trfase_fam3_N_dom_sf"/>
</dbReference>
<gene>
    <name evidence="9" type="primary">trpD</name>
    <name evidence="12" type="ORF">EDD75_2131</name>
</gene>
<feature type="binding site" evidence="9">
    <location>
        <position position="229"/>
    </location>
    <ligand>
        <name>Mg(2+)</name>
        <dbReference type="ChEBI" id="CHEBI:18420"/>
        <label>2</label>
    </ligand>
</feature>
<feature type="binding site" evidence="9">
    <location>
        <position position="83"/>
    </location>
    <ligand>
        <name>anthranilate</name>
        <dbReference type="ChEBI" id="CHEBI:16567"/>
        <label>1</label>
    </ligand>
</feature>
<feature type="domain" description="Glycosyl transferase family 3 N-terminal" evidence="11">
    <location>
        <begin position="6"/>
        <end position="68"/>
    </location>
</feature>
<dbReference type="GO" id="GO:0004048">
    <property type="term" value="F:anthranilate phosphoribosyltransferase activity"/>
    <property type="evidence" value="ECO:0007669"/>
    <property type="project" value="UniProtKB-UniRule"/>
</dbReference>
<keyword evidence="5 9" id="KW-0822">Tryptophan biosynthesis</keyword>
<evidence type="ECO:0000256" key="4">
    <source>
        <dbReference type="ARBA" id="ARBA00022679"/>
    </source>
</evidence>
<keyword evidence="9" id="KW-0479">Metal-binding</keyword>
<protein>
    <recommendedName>
        <fullName evidence="9">Anthranilate phosphoribosyltransferase</fullName>
        <ecNumber evidence="9">2.4.2.18</ecNumber>
    </recommendedName>
</protein>
<dbReference type="HAMAP" id="MF_00211">
    <property type="entry name" value="TrpD"/>
    <property type="match status" value="1"/>
</dbReference>
<evidence type="ECO:0000256" key="7">
    <source>
        <dbReference type="ARBA" id="ARBA00052328"/>
    </source>
</evidence>
<comment type="cofactor">
    <cofactor evidence="9">
        <name>Mg(2+)</name>
        <dbReference type="ChEBI" id="CHEBI:18420"/>
    </cofactor>
    <text evidence="9">Binds 2 magnesium ions per monomer.</text>
</comment>
<comment type="subunit">
    <text evidence="9">Homodimer.</text>
</comment>
<keyword evidence="6 9" id="KW-0057">Aromatic amino acid biosynthesis</keyword>
<evidence type="ECO:0000259" key="11">
    <source>
        <dbReference type="Pfam" id="PF02885"/>
    </source>
</evidence>
<feature type="domain" description="Glycosyl transferase family 3" evidence="10">
    <location>
        <begin position="77"/>
        <end position="327"/>
    </location>
</feature>
<dbReference type="SUPFAM" id="SSF47648">
    <property type="entry name" value="Nucleoside phosphorylase/phosphoribosyltransferase N-terminal domain"/>
    <property type="match status" value="1"/>
</dbReference>
<dbReference type="FunFam" id="3.40.1030.10:FF:000002">
    <property type="entry name" value="Anthranilate phosphoribosyltransferase"/>
    <property type="match status" value="1"/>
</dbReference>
<evidence type="ECO:0000313" key="13">
    <source>
        <dbReference type="Proteomes" id="UP000282654"/>
    </source>
</evidence>
<feature type="binding site" evidence="9">
    <location>
        <position position="229"/>
    </location>
    <ligand>
        <name>Mg(2+)</name>
        <dbReference type="ChEBI" id="CHEBI:18420"/>
        <label>1</label>
    </ligand>
</feature>
<feature type="binding site" evidence="9">
    <location>
        <begin position="93"/>
        <end position="96"/>
    </location>
    <ligand>
        <name>5-phospho-alpha-D-ribose 1-diphosphate</name>
        <dbReference type="ChEBI" id="CHEBI:58017"/>
    </ligand>
</feature>
<evidence type="ECO:0000256" key="6">
    <source>
        <dbReference type="ARBA" id="ARBA00023141"/>
    </source>
</evidence>
<dbReference type="Pfam" id="PF02885">
    <property type="entry name" value="Glycos_trans_3N"/>
    <property type="match status" value="1"/>
</dbReference>
<keyword evidence="13" id="KW-1185">Reference proteome</keyword>
<comment type="function">
    <text evidence="9">Catalyzes the transfer of the phosphoribosyl group of 5-phosphorylribose-1-pyrophosphate (PRPP) to anthranilate to yield N-(5'-phosphoribosyl)-anthranilate (PRA).</text>
</comment>
<feature type="binding site" evidence="9">
    <location>
        <position position="123"/>
    </location>
    <ligand>
        <name>5-phospho-alpha-D-ribose 1-diphosphate</name>
        <dbReference type="ChEBI" id="CHEBI:58017"/>
    </ligand>
</feature>
<proteinExistence type="inferred from homology"/>
<dbReference type="Gene3D" id="3.40.1030.10">
    <property type="entry name" value="Nucleoside phosphorylase/phosphoribosyltransferase catalytic domain"/>
    <property type="match status" value="1"/>
</dbReference>
<evidence type="ECO:0000256" key="8">
    <source>
        <dbReference type="ARBA" id="ARBA00061188"/>
    </source>
</evidence>
<feature type="binding site" evidence="9">
    <location>
        <position position="169"/>
    </location>
    <ligand>
        <name>anthranilate</name>
        <dbReference type="ChEBI" id="CHEBI:16567"/>
        <label>2</label>
    </ligand>
</feature>
<comment type="caution">
    <text evidence="12">The sequence shown here is derived from an EMBL/GenBank/DDBJ whole genome shotgun (WGS) entry which is preliminary data.</text>
</comment>
<comment type="similarity">
    <text evidence="9">Belongs to the anthranilate phosphoribosyltransferase family.</text>
</comment>
<dbReference type="Proteomes" id="UP000282654">
    <property type="component" value="Unassembled WGS sequence"/>
</dbReference>
<keyword evidence="2 9" id="KW-0028">Amino-acid biosynthesis</keyword>
<dbReference type="Pfam" id="PF00591">
    <property type="entry name" value="Glycos_transf_3"/>
    <property type="match status" value="1"/>
</dbReference>
<dbReference type="AlphaFoldDB" id="A0A3N5B2S4"/>
<evidence type="ECO:0000256" key="1">
    <source>
        <dbReference type="ARBA" id="ARBA00004907"/>
    </source>
</evidence>
<dbReference type="GO" id="GO:0005829">
    <property type="term" value="C:cytosol"/>
    <property type="evidence" value="ECO:0007669"/>
    <property type="project" value="TreeGrafter"/>
</dbReference>
<evidence type="ECO:0000256" key="9">
    <source>
        <dbReference type="HAMAP-Rule" id="MF_00211"/>
    </source>
</evidence>
<dbReference type="UniPathway" id="UPA00035">
    <property type="reaction ID" value="UER00041"/>
</dbReference>
<feature type="binding site" evidence="9">
    <location>
        <begin position="111"/>
        <end position="119"/>
    </location>
    <ligand>
        <name>5-phospho-alpha-D-ribose 1-diphosphate</name>
        <dbReference type="ChEBI" id="CHEBI:58017"/>
    </ligand>
</feature>
<dbReference type="GO" id="GO:0000287">
    <property type="term" value="F:magnesium ion binding"/>
    <property type="evidence" value="ECO:0007669"/>
    <property type="project" value="UniProtKB-UniRule"/>
</dbReference>
<feature type="binding site" evidence="9">
    <location>
        <begin position="86"/>
        <end position="87"/>
    </location>
    <ligand>
        <name>5-phospho-alpha-D-ribose 1-diphosphate</name>
        <dbReference type="ChEBI" id="CHEBI:58017"/>
    </ligand>
</feature>
<organism evidence="12 13">
    <name type="scientific">Thermodesulfitimonas autotrophica</name>
    <dbReference type="NCBI Taxonomy" id="1894989"/>
    <lineage>
        <taxon>Bacteria</taxon>
        <taxon>Bacillati</taxon>
        <taxon>Bacillota</taxon>
        <taxon>Clostridia</taxon>
        <taxon>Thermoanaerobacterales</taxon>
        <taxon>Thermoanaerobacteraceae</taxon>
        <taxon>Thermodesulfitimonas</taxon>
    </lineage>
</organism>
<reference evidence="12 13" key="1">
    <citation type="submission" date="2018-11" db="EMBL/GenBank/DDBJ databases">
        <title>Genomic Encyclopedia of Type Strains, Phase IV (KMG-IV): sequencing the most valuable type-strain genomes for metagenomic binning, comparative biology and taxonomic classification.</title>
        <authorList>
            <person name="Goeker M."/>
        </authorList>
    </citation>
    <scope>NUCLEOTIDE SEQUENCE [LARGE SCALE GENOMIC DNA]</scope>
    <source>
        <strain evidence="12 13">DSM 102936</strain>
    </source>
</reference>
<dbReference type="PANTHER" id="PTHR43285">
    <property type="entry name" value="ANTHRANILATE PHOSPHORIBOSYLTRANSFERASE"/>
    <property type="match status" value="1"/>
</dbReference>
<feature type="binding site" evidence="9">
    <location>
        <position position="95"/>
    </location>
    <ligand>
        <name>Mg(2+)</name>
        <dbReference type="ChEBI" id="CHEBI:18420"/>
        <label>1</label>
    </ligand>
</feature>
<dbReference type="InterPro" id="IPR035902">
    <property type="entry name" value="Nuc_phospho_transferase"/>
</dbReference>
<sequence length="341" mass="34911">MKRMLKEALAKVVAGEDLPAEEARAVMGEIMEGAATPAQIGAFLVALRMKGETAPEVAGFARAMREKAVGYRSRHPLLVDTCGTGGDGAHTFNISTTAAFVVAACGCPVAKHGNRSVSSRAGSADLLEALGAKIDLPPAVAGQCLDTVGFGFFFAPLCHPAMKHAAGPRRELGLRTVFNILGPLCNPAGAQAQVVGVYAPELVDLVAAVLSLLGVKRAFVVHGAGGLDEVSPVGEVLYAEVADGAVRRGVLDPIEYGVVRCQRAALKGGTAAENAAITRGILQGEAGPRSDAVALNAALALVAAERAQDVREGLGLARAALASGAALAKMEEYVAWTRSVG</sequence>
<comment type="catalytic activity">
    <reaction evidence="7 9">
        <text>N-(5-phospho-beta-D-ribosyl)anthranilate + diphosphate = 5-phospho-alpha-D-ribose 1-diphosphate + anthranilate</text>
        <dbReference type="Rhea" id="RHEA:11768"/>
        <dbReference type="ChEBI" id="CHEBI:16567"/>
        <dbReference type="ChEBI" id="CHEBI:18277"/>
        <dbReference type="ChEBI" id="CHEBI:33019"/>
        <dbReference type="ChEBI" id="CHEBI:58017"/>
        <dbReference type="EC" id="2.4.2.18"/>
    </reaction>
</comment>
<dbReference type="InterPro" id="IPR005940">
    <property type="entry name" value="Anthranilate_Pribosyl_Tfrase"/>
</dbReference>
<dbReference type="PANTHER" id="PTHR43285:SF2">
    <property type="entry name" value="ANTHRANILATE PHOSPHORIBOSYLTRANSFERASE"/>
    <property type="match status" value="1"/>
</dbReference>
<dbReference type="EC" id="2.4.2.18" evidence="9"/>
<dbReference type="NCBIfam" id="TIGR01245">
    <property type="entry name" value="trpD"/>
    <property type="match status" value="1"/>
</dbReference>
<feature type="binding site" evidence="9">
    <location>
        <position position="83"/>
    </location>
    <ligand>
        <name>5-phospho-alpha-D-ribose 1-diphosphate</name>
        <dbReference type="ChEBI" id="CHEBI:58017"/>
    </ligand>
</feature>
<dbReference type="SUPFAM" id="SSF52418">
    <property type="entry name" value="Nucleoside phosphorylase/phosphoribosyltransferase catalytic domain"/>
    <property type="match status" value="1"/>
</dbReference>
<dbReference type="Gene3D" id="1.20.970.10">
    <property type="entry name" value="Transferase, Pyrimidine Nucleoside Phosphorylase, Chain C"/>
    <property type="match status" value="1"/>
</dbReference>
<feature type="binding site" evidence="9">
    <location>
        <position position="114"/>
    </location>
    <ligand>
        <name>anthranilate</name>
        <dbReference type="ChEBI" id="CHEBI:16567"/>
        <label>1</label>
    </ligand>
</feature>
<feature type="binding site" evidence="9">
    <location>
        <position position="91"/>
    </location>
    <ligand>
        <name>5-phospho-alpha-D-ribose 1-diphosphate</name>
        <dbReference type="ChEBI" id="CHEBI:58017"/>
    </ligand>
</feature>
<comment type="pathway">
    <text evidence="1 9">Amino-acid biosynthesis; L-tryptophan biosynthesis; L-tryptophan from chorismate: step 2/5.</text>
</comment>